<dbReference type="InterPro" id="IPR050266">
    <property type="entry name" value="AB_hydrolase_sf"/>
</dbReference>
<accession>A0ABV1W6T8</accession>
<dbReference type="SUPFAM" id="SSF53474">
    <property type="entry name" value="alpha/beta-Hydrolases"/>
    <property type="match status" value="1"/>
</dbReference>
<dbReference type="Pfam" id="PF00561">
    <property type="entry name" value="Abhydrolase_1"/>
    <property type="match status" value="1"/>
</dbReference>
<dbReference type="RefSeq" id="WP_086728755.1">
    <property type="nucleotide sequence ID" value="NZ_MUBM01000266.1"/>
</dbReference>
<gene>
    <name evidence="3" type="ORF">ABT317_21430</name>
</gene>
<name>A0ABV1W6T8_9ACTN</name>
<comment type="caution">
    <text evidence="3">The sequence shown here is derived from an EMBL/GenBank/DDBJ whole genome shotgun (WGS) entry which is preliminary data.</text>
</comment>
<evidence type="ECO:0000256" key="1">
    <source>
        <dbReference type="ARBA" id="ARBA00022801"/>
    </source>
</evidence>
<evidence type="ECO:0000313" key="3">
    <source>
        <dbReference type="EMBL" id="MER6979473.1"/>
    </source>
</evidence>
<dbReference type="InterPro" id="IPR000073">
    <property type="entry name" value="AB_hydrolase_1"/>
</dbReference>
<evidence type="ECO:0000313" key="4">
    <source>
        <dbReference type="Proteomes" id="UP001458415"/>
    </source>
</evidence>
<proteinExistence type="predicted"/>
<reference evidence="3 4" key="1">
    <citation type="submission" date="2024-06" db="EMBL/GenBank/DDBJ databases">
        <title>The Natural Products Discovery Center: Release of the First 8490 Sequenced Strains for Exploring Actinobacteria Biosynthetic Diversity.</title>
        <authorList>
            <person name="Kalkreuter E."/>
            <person name="Kautsar S.A."/>
            <person name="Yang D."/>
            <person name="Bader C.D."/>
            <person name="Teijaro C.N."/>
            <person name="Fluegel L."/>
            <person name="Davis C.M."/>
            <person name="Simpson J.R."/>
            <person name="Lauterbach L."/>
            <person name="Steele A.D."/>
            <person name="Gui C."/>
            <person name="Meng S."/>
            <person name="Li G."/>
            <person name="Viehrig K."/>
            <person name="Ye F."/>
            <person name="Su P."/>
            <person name="Kiefer A.F."/>
            <person name="Nichols A."/>
            <person name="Cepeda A.J."/>
            <person name="Yan W."/>
            <person name="Fan B."/>
            <person name="Jiang Y."/>
            <person name="Adhikari A."/>
            <person name="Zheng C.-J."/>
            <person name="Schuster L."/>
            <person name="Cowan T.M."/>
            <person name="Smanski M.J."/>
            <person name="Chevrette M.G."/>
            <person name="De Carvalho L.P.S."/>
            <person name="Shen B."/>
        </authorList>
    </citation>
    <scope>NUCLEOTIDE SEQUENCE [LARGE SCALE GENOMIC DNA]</scope>
    <source>
        <strain evidence="3 4">NPDC000634</strain>
    </source>
</reference>
<protein>
    <submittedName>
        <fullName evidence="3">Alpha/beta hydrolase</fullName>
    </submittedName>
</protein>
<dbReference type="EMBL" id="JBEPCU010000376">
    <property type="protein sequence ID" value="MER6979473.1"/>
    <property type="molecule type" value="Genomic_DNA"/>
</dbReference>
<dbReference type="PANTHER" id="PTHR43798:SF31">
    <property type="entry name" value="AB HYDROLASE SUPERFAMILY PROTEIN YCLE"/>
    <property type="match status" value="1"/>
</dbReference>
<dbReference type="InterPro" id="IPR000639">
    <property type="entry name" value="Epox_hydrolase-like"/>
</dbReference>
<dbReference type="PRINTS" id="PR00412">
    <property type="entry name" value="EPOXHYDRLASE"/>
</dbReference>
<dbReference type="Gene3D" id="3.40.50.1820">
    <property type="entry name" value="alpha/beta hydrolase"/>
    <property type="match status" value="1"/>
</dbReference>
<keyword evidence="1 3" id="KW-0378">Hydrolase</keyword>
<dbReference type="Proteomes" id="UP001458415">
    <property type="component" value="Unassembled WGS sequence"/>
</dbReference>
<dbReference type="PANTHER" id="PTHR43798">
    <property type="entry name" value="MONOACYLGLYCEROL LIPASE"/>
    <property type="match status" value="1"/>
</dbReference>
<dbReference type="GO" id="GO:0016787">
    <property type="term" value="F:hydrolase activity"/>
    <property type="evidence" value="ECO:0007669"/>
    <property type="project" value="UniProtKB-KW"/>
</dbReference>
<keyword evidence="4" id="KW-1185">Reference proteome</keyword>
<feature type="domain" description="AB hydrolase-1" evidence="2">
    <location>
        <begin position="30"/>
        <end position="269"/>
    </location>
</feature>
<sequence length="283" mass="30649">MALTYDDTSRSVKTADWNIHYNEAGPQDAPAVVLLHGSGPGATGWSNFKTNLEPLSAHFRVIAPDMPGWGESDPVTKEQRDHAKAAVQLLDTLGIEKAAFVGNSMGGITTLRLATEYPERVSHVVTMGPGSGPQPKLLTAGGGLSEGMKVLVAAYRDPSAESMKRLTEVMTFDNARFATDELAAERAAGAAGHPEHLSNYLDGFARGGAIAQWFSLDALQSMDIPTLLIHGRDDRVVHFENSLILLARIRNSRLVLLNQCGHWAQVEHADEFNRLVTGFVTHN</sequence>
<dbReference type="PRINTS" id="PR00111">
    <property type="entry name" value="ABHYDROLASE"/>
</dbReference>
<organism evidence="3 4">
    <name type="scientific">Streptomyces carpinensis</name>
    <dbReference type="NCBI Taxonomy" id="66369"/>
    <lineage>
        <taxon>Bacteria</taxon>
        <taxon>Bacillati</taxon>
        <taxon>Actinomycetota</taxon>
        <taxon>Actinomycetes</taxon>
        <taxon>Kitasatosporales</taxon>
        <taxon>Streptomycetaceae</taxon>
        <taxon>Streptomyces</taxon>
    </lineage>
</organism>
<evidence type="ECO:0000259" key="2">
    <source>
        <dbReference type="Pfam" id="PF00561"/>
    </source>
</evidence>
<dbReference type="InterPro" id="IPR029058">
    <property type="entry name" value="AB_hydrolase_fold"/>
</dbReference>